<organism evidence="2 3">
    <name type="scientific">Quercus suber</name>
    <name type="common">Cork oak</name>
    <dbReference type="NCBI Taxonomy" id="58331"/>
    <lineage>
        <taxon>Eukaryota</taxon>
        <taxon>Viridiplantae</taxon>
        <taxon>Streptophyta</taxon>
        <taxon>Embryophyta</taxon>
        <taxon>Tracheophyta</taxon>
        <taxon>Spermatophyta</taxon>
        <taxon>Magnoliopsida</taxon>
        <taxon>eudicotyledons</taxon>
        <taxon>Gunneridae</taxon>
        <taxon>Pentapetalae</taxon>
        <taxon>rosids</taxon>
        <taxon>fabids</taxon>
        <taxon>Fagales</taxon>
        <taxon>Fagaceae</taxon>
        <taxon>Quercus</taxon>
    </lineage>
</organism>
<keyword evidence="3" id="KW-1185">Reference proteome</keyword>
<sequence>MRNHPYLSYKSDNVLNPPTPRNFNSPHASSSSRPSLEDALSTFIQGQRVISGGRSVAREDETGTNPNPIPMAWEWNHGGLLYRHRVWAQPINLRMLKNYGPSGKSGPISTQGSIANRGPYQFGDQYQARAHTER</sequence>
<dbReference type="Proteomes" id="UP000237347">
    <property type="component" value="Unassembled WGS sequence"/>
</dbReference>
<gene>
    <name evidence="2" type="ORF">CFP56_003433</name>
</gene>
<protein>
    <submittedName>
        <fullName evidence="2">Uncharacterized protein</fullName>
    </submittedName>
</protein>
<dbReference type="AlphaFoldDB" id="A0AAW0LD09"/>
<name>A0AAW0LD09_QUESU</name>
<evidence type="ECO:0000313" key="2">
    <source>
        <dbReference type="EMBL" id="KAK7849165.1"/>
    </source>
</evidence>
<feature type="compositionally biased region" description="Polar residues" evidence="1">
    <location>
        <begin position="10"/>
        <end position="24"/>
    </location>
</feature>
<evidence type="ECO:0000256" key="1">
    <source>
        <dbReference type="SAM" id="MobiDB-lite"/>
    </source>
</evidence>
<accession>A0AAW0LD09</accession>
<reference evidence="2 3" key="1">
    <citation type="journal article" date="2018" name="Sci. Data">
        <title>The draft genome sequence of cork oak.</title>
        <authorList>
            <person name="Ramos A.M."/>
            <person name="Usie A."/>
            <person name="Barbosa P."/>
            <person name="Barros P.M."/>
            <person name="Capote T."/>
            <person name="Chaves I."/>
            <person name="Simoes F."/>
            <person name="Abreu I."/>
            <person name="Carrasquinho I."/>
            <person name="Faro C."/>
            <person name="Guimaraes J.B."/>
            <person name="Mendonca D."/>
            <person name="Nobrega F."/>
            <person name="Rodrigues L."/>
            <person name="Saibo N.J.M."/>
            <person name="Varela M.C."/>
            <person name="Egas C."/>
            <person name="Matos J."/>
            <person name="Miguel C.M."/>
            <person name="Oliveira M.M."/>
            <person name="Ricardo C.P."/>
            <person name="Goncalves S."/>
        </authorList>
    </citation>
    <scope>NUCLEOTIDE SEQUENCE [LARGE SCALE GENOMIC DNA]</scope>
    <source>
        <strain evidence="3">cv. HL8</strain>
    </source>
</reference>
<dbReference type="EMBL" id="PKMF04000117">
    <property type="protein sequence ID" value="KAK7849165.1"/>
    <property type="molecule type" value="Genomic_DNA"/>
</dbReference>
<proteinExistence type="predicted"/>
<evidence type="ECO:0000313" key="3">
    <source>
        <dbReference type="Proteomes" id="UP000237347"/>
    </source>
</evidence>
<feature type="compositionally biased region" description="Low complexity" evidence="1">
    <location>
        <begin position="25"/>
        <end position="34"/>
    </location>
</feature>
<feature type="region of interest" description="Disordered" evidence="1">
    <location>
        <begin position="100"/>
        <end position="134"/>
    </location>
</feature>
<comment type="caution">
    <text evidence="2">The sequence shown here is derived from an EMBL/GenBank/DDBJ whole genome shotgun (WGS) entry which is preliminary data.</text>
</comment>
<feature type="region of interest" description="Disordered" evidence="1">
    <location>
        <begin position="1"/>
        <end position="38"/>
    </location>
</feature>